<dbReference type="Proteomes" id="UP000008721">
    <property type="component" value="Chromosome"/>
</dbReference>
<keyword evidence="1 6" id="KW-0597">Phosphoprotein</keyword>
<evidence type="ECO:0000256" key="7">
    <source>
        <dbReference type="PROSITE-ProRule" id="PRU01091"/>
    </source>
</evidence>
<keyword evidence="2" id="KW-0902">Two-component regulatory system</keyword>
<dbReference type="GO" id="GO:0005829">
    <property type="term" value="C:cytosol"/>
    <property type="evidence" value="ECO:0007669"/>
    <property type="project" value="TreeGrafter"/>
</dbReference>
<name>E4U2W2_SULKY</name>
<gene>
    <name evidence="10" type="ordered locus">Sulku_2066</name>
</gene>
<dbReference type="InterPro" id="IPR011006">
    <property type="entry name" value="CheY-like_superfamily"/>
</dbReference>
<dbReference type="GO" id="GO:0006355">
    <property type="term" value="P:regulation of DNA-templated transcription"/>
    <property type="evidence" value="ECO:0007669"/>
    <property type="project" value="InterPro"/>
</dbReference>
<dbReference type="SMART" id="SM00862">
    <property type="entry name" value="Trans_reg_C"/>
    <property type="match status" value="1"/>
</dbReference>
<evidence type="ECO:0000259" key="9">
    <source>
        <dbReference type="PROSITE" id="PS51755"/>
    </source>
</evidence>
<dbReference type="GO" id="GO:0000156">
    <property type="term" value="F:phosphorelay response regulator activity"/>
    <property type="evidence" value="ECO:0007669"/>
    <property type="project" value="TreeGrafter"/>
</dbReference>
<evidence type="ECO:0000259" key="8">
    <source>
        <dbReference type="PROSITE" id="PS50110"/>
    </source>
</evidence>
<dbReference type="Pfam" id="PF00486">
    <property type="entry name" value="Trans_reg_C"/>
    <property type="match status" value="1"/>
</dbReference>
<dbReference type="CDD" id="cd00383">
    <property type="entry name" value="trans_reg_C"/>
    <property type="match status" value="1"/>
</dbReference>
<dbReference type="Gene3D" id="3.40.50.2300">
    <property type="match status" value="1"/>
</dbReference>
<keyword evidence="11" id="KW-1185">Reference proteome</keyword>
<keyword evidence="4 7" id="KW-0238">DNA-binding</keyword>
<dbReference type="GO" id="GO:0032993">
    <property type="term" value="C:protein-DNA complex"/>
    <property type="evidence" value="ECO:0007669"/>
    <property type="project" value="TreeGrafter"/>
</dbReference>
<evidence type="ECO:0000256" key="6">
    <source>
        <dbReference type="PROSITE-ProRule" id="PRU00169"/>
    </source>
</evidence>
<dbReference type="eggNOG" id="COG0745">
    <property type="taxonomic scope" value="Bacteria"/>
</dbReference>
<dbReference type="EMBL" id="CP002355">
    <property type="protein sequence ID" value="ADR34726.1"/>
    <property type="molecule type" value="Genomic_DNA"/>
</dbReference>
<feature type="modified residue" description="4-aspartylphosphate" evidence="6">
    <location>
        <position position="51"/>
    </location>
</feature>
<dbReference type="SMART" id="SM00448">
    <property type="entry name" value="REC"/>
    <property type="match status" value="1"/>
</dbReference>
<reference evidence="10 11" key="1">
    <citation type="journal article" date="2012" name="Stand. Genomic Sci.">
        <title>Complete genome sequence of the sulfur compounds oxidizing chemolithoautotroph Sulfuricurvum kujiense type strain (YK-1(T)).</title>
        <authorList>
            <person name="Han C."/>
            <person name="Kotsyurbenko O."/>
            <person name="Chertkov O."/>
            <person name="Held B."/>
            <person name="Lapidus A."/>
            <person name="Nolan M."/>
            <person name="Lucas S."/>
            <person name="Hammon N."/>
            <person name="Deshpande S."/>
            <person name="Cheng J.F."/>
            <person name="Tapia R."/>
            <person name="Goodwin L.A."/>
            <person name="Pitluck S."/>
            <person name="Liolios K."/>
            <person name="Pagani I."/>
            <person name="Ivanova N."/>
            <person name="Mavromatis K."/>
            <person name="Mikhailova N."/>
            <person name="Pati A."/>
            <person name="Chen A."/>
            <person name="Palaniappan K."/>
            <person name="Land M."/>
            <person name="Hauser L."/>
            <person name="Chang Y.J."/>
            <person name="Jeffries C.D."/>
            <person name="Brambilla E.M."/>
            <person name="Rohde M."/>
            <person name="Spring S."/>
            <person name="Sikorski J."/>
            <person name="Goker M."/>
            <person name="Woyke T."/>
            <person name="Bristow J."/>
            <person name="Eisen J.A."/>
            <person name="Markowitz V."/>
            <person name="Hugenholtz P."/>
            <person name="Kyrpides N.C."/>
            <person name="Klenk H.P."/>
            <person name="Detter J.C."/>
        </authorList>
    </citation>
    <scope>NUCLEOTIDE SEQUENCE [LARGE SCALE GENOMIC DNA]</scope>
    <source>
        <strain evidence="11">ATCC BAA-921 / DSM 16994 / JCM 11577 / YK-1</strain>
    </source>
</reference>
<dbReference type="PROSITE" id="PS51755">
    <property type="entry name" value="OMPR_PHOB"/>
    <property type="match status" value="1"/>
</dbReference>
<dbReference type="AlphaFoldDB" id="E4U2W2"/>
<dbReference type="GO" id="GO:0000976">
    <property type="term" value="F:transcription cis-regulatory region binding"/>
    <property type="evidence" value="ECO:0007669"/>
    <property type="project" value="TreeGrafter"/>
</dbReference>
<evidence type="ECO:0000313" key="10">
    <source>
        <dbReference type="EMBL" id="ADR34726.1"/>
    </source>
</evidence>
<dbReference type="KEGG" id="sku:Sulku_2066"/>
<dbReference type="InterPro" id="IPR039420">
    <property type="entry name" value="WalR-like"/>
</dbReference>
<dbReference type="SUPFAM" id="SSF52172">
    <property type="entry name" value="CheY-like"/>
    <property type="match status" value="1"/>
</dbReference>
<evidence type="ECO:0000256" key="4">
    <source>
        <dbReference type="ARBA" id="ARBA00023125"/>
    </source>
</evidence>
<dbReference type="PANTHER" id="PTHR48111">
    <property type="entry name" value="REGULATOR OF RPOS"/>
    <property type="match status" value="1"/>
</dbReference>
<organism evidence="10 11">
    <name type="scientific">Sulfuricurvum kujiense (strain ATCC BAA-921 / DSM 16994 / JCM 11577 / YK-1)</name>
    <dbReference type="NCBI Taxonomy" id="709032"/>
    <lineage>
        <taxon>Bacteria</taxon>
        <taxon>Pseudomonadati</taxon>
        <taxon>Campylobacterota</taxon>
        <taxon>Epsilonproteobacteria</taxon>
        <taxon>Campylobacterales</taxon>
        <taxon>Sulfurimonadaceae</taxon>
        <taxon>Sulfuricurvum</taxon>
    </lineage>
</organism>
<dbReference type="Pfam" id="PF00072">
    <property type="entry name" value="Response_reg"/>
    <property type="match status" value="1"/>
</dbReference>
<evidence type="ECO:0000313" key="11">
    <source>
        <dbReference type="Proteomes" id="UP000008721"/>
    </source>
</evidence>
<evidence type="ECO:0000256" key="2">
    <source>
        <dbReference type="ARBA" id="ARBA00023012"/>
    </source>
</evidence>
<evidence type="ECO:0000256" key="5">
    <source>
        <dbReference type="ARBA" id="ARBA00023163"/>
    </source>
</evidence>
<dbReference type="Gene3D" id="6.10.250.690">
    <property type="match status" value="1"/>
</dbReference>
<feature type="DNA-binding region" description="OmpR/PhoB-type" evidence="7">
    <location>
        <begin position="124"/>
        <end position="220"/>
    </location>
</feature>
<dbReference type="PROSITE" id="PS50110">
    <property type="entry name" value="RESPONSE_REGULATORY"/>
    <property type="match status" value="1"/>
</dbReference>
<evidence type="ECO:0000256" key="3">
    <source>
        <dbReference type="ARBA" id="ARBA00023015"/>
    </source>
</evidence>
<dbReference type="OrthoDB" id="9793321at2"/>
<feature type="domain" description="OmpR/PhoB-type" evidence="9">
    <location>
        <begin position="124"/>
        <end position="220"/>
    </location>
</feature>
<protein>
    <submittedName>
        <fullName evidence="10">Two component transcriptional regulator, winged helix family</fullName>
    </submittedName>
</protein>
<dbReference type="STRING" id="709032.Sulku_2066"/>
<dbReference type="InterPro" id="IPR036388">
    <property type="entry name" value="WH-like_DNA-bd_sf"/>
</dbReference>
<dbReference type="PANTHER" id="PTHR48111:SF1">
    <property type="entry name" value="TWO-COMPONENT RESPONSE REGULATOR ORR33"/>
    <property type="match status" value="1"/>
</dbReference>
<feature type="domain" description="Response regulatory" evidence="8">
    <location>
        <begin position="2"/>
        <end position="116"/>
    </location>
</feature>
<sequence>MHLLIIDDNEELLYALRQLLRDAHYHVDIATTLSEGENFINQKKYDLILLDWILPDGNGPELLIRLRYQNILTPVLLFSSKKEIEDKVEALDGGADDYLEKPFSNIELLARIRALLRRESTQKQTHLKLGKLSVDFSSRSVQIDNTPVKLSAKEFELLEFLLLNANTVLTRYQISEHLSRDFDQIATSNIVDAHIKNLRKKLDADDLIQTVRGVGYMIAK</sequence>
<dbReference type="InterPro" id="IPR001867">
    <property type="entry name" value="OmpR/PhoB-type_DNA-bd"/>
</dbReference>
<keyword evidence="3" id="KW-0805">Transcription regulation</keyword>
<dbReference type="HOGENOM" id="CLU_000445_30_1_7"/>
<accession>E4U2W2</accession>
<dbReference type="RefSeq" id="WP_013460923.1">
    <property type="nucleotide sequence ID" value="NC_014762.1"/>
</dbReference>
<dbReference type="Gene3D" id="1.10.10.10">
    <property type="entry name" value="Winged helix-like DNA-binding domain superfamily/Winged helix DNA-binding domain"/>
    <property type="match status" value="1"/>
</dbReference>
<proteinExistence type="predicted"/>
<evidence type="ECO:0000256" key="1">
    <source>
        <dbReference type="ARBA" id="ARBA00022553"/>
    </source>
</evidence>
<dbReference type="InterPro" id="IPR001789">
    <property type="entry name" value="Sig_transdc_resp-reg_receiver"/>
</dbReference>
<keyword evidence="5" id="KW-0804">Transcription</keyword>